<gene>
    <name evidence="1" type="ORF">L227DRAFT_369964</name>
</gene>
<dbReference type="Proteomes" id="UP000313359">
    <property type="component" value="Unassembled WGS sequence"/>
</dbReference>
<proteinExistence type="predicted"/>
<dbReference type="EMBL" id="ML122310">
    <property type="protein sequence ID" value="RPD54093.1"/>
    <property type="molecule type" value="Genomic_DNA"/>
</dbReference>
<reference evidence="1" key="1">
    <citation type="journal article" date="2018" name="Genome Biol. Evol.">
        <title>Genomics and development of Lentinus tigrinus, a white-rot wood-decaying mushroom with dimorphic fruiting bodies.</title>
        <authorList>
            <person name="Wu B."/>
            <person name="Xu Z."/>
            <person name="Knudson A."/>
            <person name="Carlson A."/>
            <person name="Chen N."/>
            <person name="Kovaka S."/>
            <person name="LaButti K."/>
            <person name="Lipzen A."/>
            <person name="Pennachio C."/>
            <person name="Riley R."/>
            <person name="Schakwitz W."/>
            <person name="Umezawa K."/>
            <person name="Ohm R.A."/>
            <person name="Grigoriev I.V."/>
            <person name="Nagy L.G."/>
            <person name="Gibbons J."/>
            <person name="Hibbett D."/>
        </authorList>
    </citation>
    <scope>NUCLEOTIDE SEQUENCE [LARGE SCALE GENOMIC DNA]</scope>
    <source>
        <strain evidence="1">ALCF2SS1-6</strain>
    </source>
</reference>
<sequence>MDAAEVMARMSSPTLTIPFAKGSRRAVLRTSSRIIVALLNVRWTRSDVLSFTVPAHARHGTRWSSGPRSPHIPWDEDVFGAGSTFSTCVPALSASLQCPTSMGCRRQSRPERMPSKLATPASQWCGVHHVRSTSPGTLIGFQEGTRRTELDCANGLTVTSLIHPSLEGPHDYELRSMRTLVSVSRAVISQAY</sequence>
<accession>A0A5C2RR92</accession>
<evidence type="ECO:0000313" key="1">
    <source>
        <dbReference type="EMBL" id="RPD54093.1"/>
    </source>
</evidence>
<evidence type="ECO:0000313" key="2">
    <source>
        <dbReference type="Proteomes" id="UP000313359"/>
    </source>
</evidence>
<name>A0A5C2RR92_9APHY</name>
<organism evidence="1 2">
    <name type="scientific">Lentinus tigrinus ALCF2SS1-6</name>
    <dbReference type="NCBI Taxonomy" id="1328759"/>
    <lineage>
        <taxon>Eukaryota</taxon>
        <taxon>Fungi</taxon>
        <taxon>Dikarya</taxon>
        <taxon>Basidiomycota</taxon>
        <taxon>Agaricomycotina</taxon>
        <taxon>Agaricomycetes</taxon>
        <taxon>Polyporales</taxon>
        <taxon>Polyporaceae</taxon>
        <taxon>Lentinus</taxon>
    </lineage>
</organism>
<dbReference type="AlphaFoldDB" id="A0A5C2RR92"/>
<keyword evidence="2" id="KW-1185">Reference proteome</keyword>
<protein>
    <submittedName>
        <fullName evidence="1">Uncharacterized protein</fullName>
    </submittedName>
</protein>